<keyword evidence="20" id="KW-0046">Antibiotic resistance</keyword>
<keyword evidence="21" id="KW-0511">Multifunctional enzyme</keyword>
<comment type="similarity">
    <text evidence="5">In the N-terminal section; belongs to the glycosyltransferase 51 family.</text>
</comment>
<name>N9XR56_9CLOT</name>
<dbReference type="GO" id="GO:0005886">
    <property type="term" value="C:plasma membrane"/>
    <property type="evidence" value="ECO:0007669"/>
    <property type="project" value="UniProtKB-SubCell"/>
</dbReference>
<keyword evidence="15" id="KW-0133">Cell shape</keyword>
<evidence type="ECO:0000256" key="26">
    <source>
        <dbReference type="ARBA" id="ARBA00060592"/>
    </source>
</evidence>
<evidence type="ECO:0000256" key="12">
    <source>
        <dbReference type="ARBA" id="ARBA00022679"/>
    </source>
</evidence>
<organism evidence="31 32">
    <name type="scientific">Clostridium thermobutyricum</name>
    <dbReference type="NCBI Taxonomy" id="29372"/>
    <lineage>
        <taxon>Bacteria</taxon>
        <taxon>Bacillati</taxon>
        <taxon>Bacillota</taxon>
        <taxon>Clostridia</taxon>
        <taxon>Eubacteriales</taxon>
        <taxon>Clostridiaceae</taxon>
        <taxon>Clostridium</taxon>
    </lineage>
</organism>
<evidence type="ECO:0000256" key="3">
    <source>
        <dbReference type="ARBA" id="ARBA00004752"/>
    </source>
</evidence>
<dbReference type="GO" id="GO:0046677">
    <property type="term" value="P:response to antibiotic"/>
    <property type="evidence" value="ECO:0007669"/>
    <property type="project" value="UniProtKB-KW"/>
</dbReference>
<evidence type="ECO:0000256" key="28">
    <source>
        <dbReference type="SAM" id="Phobius"/>
    </source>
</evidence>
<evidence type="ECO:0000256" key="24">
    <source>
        <dbReference type="ARBA" id="ARBA00044770"/>
    </source>
</evidence>
<dbReference type="EMBL" id="AGYT01000008">
    <property type="protein sequence ID" value="ENZ02163.1"/>
    <property type="molecule type" value="Genomic_DNA"/>
</dbReference>
<dbReference type="InterPro" id="IPR036950">
    <property type="entry name" value="PBP_transglycosylase"/>
</dbReference>
<evidence type="ECO:0000313" key="31">
    <source>
        <dbReference type="EMBL" id="ENZ02163.1"/>
    </source>
</evidence>
<evidence type="ECO:0000256" key="1">
    <source>
        <dbReference type="ARBA" id="ARBA00002624"/>
    </source>
</evidence>
<dbReference type="SUPFAM" id="SSF56601">
    <property type="entry name" value="beta-lactamase/transpeptidase-like"/>
    <property type="match status" value="1"/>
</dbReference>
<proteinExistence type="inferred from homology"/>
<dbReference type="AlphaFoldDB" id="N9XR56"/>
<comment type="subcellular location">
    <subcellularLocation>
        <location evidence="2">Cell membrane</location>
        <topology evidence="2">Single-pass type II membrane protein</topology>
    </subcellularLocation>
</comment>
<comment type="pathway">
    <text evidence="26">Glycan biosynthesis.</text>
</comment>
<feature type="compositionally biased region" description="Basic residues" evidence="27">
    <location>
        <begin position="39"/>
        <end position="56"/>
    </location>
</feature>
<reference evidence="31 32" key="1">
    <citation type="submission" date="2013-01" db="EMBL/GenBank/DDBJ databases">
        <title>The Genome Sequence of Clostridium colicanis 209318.</title>
        <authorList>
            <consortium name="The Broad Institute Genome Sequencing Platform"/>
            <person name="Earl A."/>
            <person name="Ward D."/>
            <person name="Feldgarden M."/>
            <person name="Gevers D."/>
            <person name="Courvalin P."/>
            <person name="Lambert T."/>
            <person name="Walker B."/>
            <person name="Young S.K."/>
            <person name="Zeng Q."/>
            <person name="Gargeya S."/>
            <person name="Fitzgerald M."/>
            <person name="Haas B."/>
            <person name="Abouelleil A."/>
            <person name="Alvarado L."/>
            <person name="Arachchi H.M."/>
            <person name="Berlin A.M."/>
            <person name="Chapman S.B."/>
            <person name="Dewar J."/>
            <person name="Goldberg J."/>
            <person name="Griggs A."/>
            <person name="Gujja S."/>
            <person name="Hansen M."/>
            <person name="Howarth C."/>
            <person name="Imamovic A."/>
            <person name="Larimer J."/>
            <person name="McCowan C."/>
            <person name="Murphy C."/>
            <person name="Neiman D."/>
            <person name="Pearson M."/>
            <person name="Priest M."/>
            <person name="Roberts A."/>
            <person name="Saif S."/>
            <person name="Shea T."/>
            <person name="Sisk P."/>
            <person name="Sykes S."/>
            <person name="Wortman J."/>
            <person name="Nusbaum C."/>
            <person name="Birren B."/>
        </authorList>
    </citation>
    <scope>NUCLEOTIDE SEQUENCE [LARGE SCALE GENOMIC DNA]</scope>
    <source>
        <strain evidence="31 32">209318</strain>
    </source>
</reference>
<dbReference type="Gene3D" id="3.40.710.10">
    <property type="entry name" value="DD-peptidase/beta-lactamase superfamily"/>
    <property type="match status" value="1"/>
</dbReference>
<dbReference type="InterPro" id="IPR001264">
    <property type="entry name" value="Glyco_trans_51"/>
</dbReference>
<dbReference type="Pfam" id="PF00912">
    <property type="entry name" value="Transgly"/>
    <property type="match status" value="1"/>
</dbReference>
<comment type="catalytic activity">
    <reaction evidence="23">
        <text>Preferential cleavage: (Ac)2-L-Lys-D-Ala-|-D-Ala. Also transpeptidation of peptidyl-alanyl moieties that are N-acyl substituents of D-alanine.</text>
        <dbReference type="EC" id="3.4.16.4"/>
    </reaction>
</comment>
<dbReference type="Pfam" id="PF00905">
    <property type="entry name" value="Transpeptidase"/>
    <property type="match status" value="1"/>
</dbReference>
<dbReference type="Gene3D" id="1.10.3810.10">
    <property type="entry name" value="Biosynthetic peptidoglycan transglycosylase-like"/>
    <property type="match status" value="1"/>
</dbReference>
<evidence type="ECO:0000256" key="23">
    <source>
        <dbReference type="ARBA" id="ARBA00034000"/>
    </source>
</evidence>
<evidence type="ECO:0000256" key="21">
    <source>
        <dbReference type="ARBA" id="ARBA00023268"/>
    </source>
</evidence>
<dbReference type="GO" id="GO:0030288">
    <property type="term" value="C:outer membrane-bounded periplasmic space"/>
    <property type="evidence" value="ECO:0007669"/>
    <property type="project" value="TreeGrafter"/>
</dbReference>
<feature type="compositionally biased region" description="Polar residues" evidence="27">
    <location>
        <begin position="14"/>
        <end position="24"/>
    </location>
</feature>
<evidence type="ECO:0000256" key="10">
    <source>
        <dbReference type="ARBA" id="ARBA00022670"/>
    </source>
</evidence>
<dbReference type="GO" id="GO:0008955">
    <property type="term" value="F:peptidoglycan glycosyltransferase activity"/>
    <property type="evidence" value="ECO:0007669"/>
    <property type="project" value="UniProtKB-EC"/>
</dbReference>
<gene>
    <name evidence="31" type="ORF">HMPREF1092_01398</name>
</gene>
<keyword evidence="16" id="KW-0735">Signal-anchor</keyword>
<keyword evidence="8" id="KW-1003">Cell membrane</keyword>
<keyword evidence="19 28" id="KW-0472">Membrane</keyword>
<keyword evidence="9" id="KW-0121">Carboxypeptidase</keyword>
<dbReference type="Proteomes" id="UP000013097">
    <property type="component" value="Unassembled WGS sequence"/>
</dbReference>
<evidence type="ECO:0000256" key="15">
    <source>
        <dbReference type="ARBA" id="ARBA00022960"/>
    </source>
</evidence>
<keyword evidence="13 28" id="KW-0812">Transmembrane</keyword>
<evidence type="ECO:0000256" key="6">
    <source>
        <dbReference type="ARBA" id="ARBA00012448"/>
    </source>
</evidence>
<evidence type="ECO:0000256" key="8">
    <source>
        <dbReference type="ARBA" id="ARBA00022475"/>
    </source>
</evidence>
<dbReference type="InterPro" id="IPR023346">
    <property type="entry name" value="Lysozyme-like_dom_sf"/>
</dbReference>
<evidence type="ECO:0000256" key="18">
    <source>
        <dbReference type="ARBA" id="ARBA00022989"/>
    </source>
</evidence>
<dbReference type="InterPro" id="IPR012338">
    <property type="entry name" value="Beta-lactam/transpept-like"/>
</dbReference>
<dbReference type="UniPathway" id="UPA00219"/>
<comment type="catalytic activity">
    <reaction evidence="25">
        <text>[GlcNAc-(1-&gt;4)-Mur2Ac(oyl-L-Ala-gamma-D-Glu-L-Lys-D-Ala-D-Ala)](n)-di-trans,octa-cis-undecaprenyl diphosphate + beta-D-GlcNAc-(1-&gt;4)-Mur2Ac(oyl-L-Ala-gamma-D-Glu-L-Lys-D-Ala-D-Ala)-di-trans,octa-cis-undecaprenyl diphosphate = [GlcNAc-(1-&gt;4)-Mur2Ac(oyl-L-Ala-gamma-D-Glu-L-Lys-D-Ala-D-Ala)](n+1)-di-trans,octa-cis-undecaprenyl diphosphate + di-trans,octa-cis-undecaprenyl diphosphate + H(+)</text>
        <dbReference type="Rhea" id="RHEA:23708"/>
        <dbReference type="Rhea" id="RHEA-COMP:9602"/>
        <dbReference type="Rhea" id="RHEA-COMP:9603"/>
        <dbReference type="ChEBI" id="CHEBI:15378"/>
        <dbReference type="ChEBI" id="CHEBI:58405"/>
        <dbReference type="ChEBI" id="CHEBI:60033"/>
        <dbReference type="ChEBI" id="CHEBI:78435"/>
        <dbReference type="EC" id="2.4.99.28"/>
    </reaction>
</comment>
<evidence type="ECO:0000256" key="11">
    <source>
        <dbReference type="ARBA" id="ARBA00022676"/>
    </source>
</evidence>
<evidence type="ECO:0000256" key="7">
    <source>
        <dbReference type="ARBA" id="ARBA00018638"/>
    </source>
</evidence>
<keyword evidence="11" id="KW-0328">Glycosyltransferase</keyword>
<dbReference type="GO" id="GO:0008360">
    <property type="term" value="P:regulation of cell shape"/>
    <property type="evidence" value="ECO:0007669"/>
    <property type="project" value="UniProtKB-KW"/>
</dbReference>
<feature type="region of interest" description="Disordered" evidence="27">
    <location>
        <begin position="789"/>
        <end position="901"/>
    </location>
</feature>
<feature type="compositionally biased region" description="Basic and acidic residues" evidence="27">
    <location>
        <begin position="1"/>
        <end position="13"/>
    </location>
</feature>
<dbReference type="GO" id="GO:0008658">
    <property type="term" value="F:penicillin binding"/>
    <property type="evidence" value="ECO:0007669"/>
    <property type="project" value="InterPro"/>
</dbReference>
<evidence type="ECO:0000256" key="20">
    <source>
        <dbReference type="ARBA" id="ARBA00023251"/>
    </source>
</evidence>
<evidence type="ECO:0000259" key="29">
    <source>
        <dbReference type="Pfam" id="PF00905"/>
    </source>
</evidence>
<evidence type="ECO:0000256" key="19">
    <source>
        <dbReference type="ARBA" id="ARBA00023136"/>
    </source>
</evidence>
<dbReference type="InterPro" id="IPR001460">
    <property type="entry name" value="PCN-bd_Tpept"/>
</dbReference>
<comment type="pathway">
    <text evidence="3">Cell wall biogenesis; peptidoglycan biosynthesis.</text>
</comment>
<keyword evidence="10" id="KW-0645">Protease</keyword>
<evidence type="ECO:0000256" key="25">
    <source>
        <dbReference type="ARBA" id="ARBA00049902"/>
    </source>
</evidence>
<dbReference type="GO" id="GO:0009002">
    <property type="term" value="F:serine-type D-Ala-D-Ala carboxypeptidase activity"/>
    <property type="evidence" value="ECO:0007669"/>
    <property type="project" value="UniProtKB-EC"/>
</dbReference>
<dbReference type="PANTHER" id="PTHR32282:SF11">
    <property type="entry name" value="PENICILLIN-BINDING PROTEIN 1B"/>
    <property type="match status" value="1"/>
</dbReference>
<accession>N9XR56</accession>
<protein>
    <recommendedName>
        <fullName evidence="7">Penicillin-binding protein 1A</fullName>
        <ecNumber evidence="24">2.4.99.28</ecNumber>
        <ecNumber evidence="6">3.4.16.4</ecNumber>
    </recommendedName>
</protein>
<evidence type="ECO:0000256" key="16">
    <source>
        <dbReference type="ARBA" id="ARBA00022968"/>
    </source>
</evidence>
<evidence type="ECO:0000256" key="22">
    <source>
        <dbReference type="ARBA" id="ARBA00023316"/>
    </source>
</evidence>
<evidence type="ECO:0000256" key="2">
    <source>
        <dbReference type="ARBA" id="ARBA00004401"/>
    </source>
</evidence>
<evidence type="ECO:0000256" key="14">
    <source>
        <dbReference type="ARBA" id="ARBA00022801"/>
    </source>
</evidence>
<evidence type="ECO:0000256" key="13">
    <source>
        <dbReference type="ARBA" id="ARBA00022692"/>
    </source>
</evidence>
<dbReference type="FunFam" id="1.10.3810.10:FF:000001">
    <property type="entry name" value="Penicillin-binding protein 1A"/>
    <property type="match status" value="1"/>
</dbReference>
<dbReference type="GO" id="GO:0006508">
    <property type="term" value="P:proteolysis"/>
    <property type="evidence" value="ECO:0007669"/>
    <property type="project" value="UniProtKB-KW"/>
</dbReference>
<feature type="compositionally biased region" description="Acidic residues" evidence="27">
    <location>
        <begin position="809"/>
        <end position="823"/>
    </location>
</feature>
<keyword evidence="14" id="KW-0378">Hydrolase</keyword>
<dbReference type="HOGENOM" id="CLU_006354_2_2_9"/>
<feature type="domain" description="Glycosyl transferase family 51" evidence="30">
    <location>
        <begin position="114"/>
        <end position="298"/>
    </location>
</feature>
<keyword evidence="17" id="KW-0573">Peptidoglycan synthesis</keyword>
<dbReference type="PATRIC" id="fig|999411.4.peg.1374"/>
<evidence type="ECO:0000256" key="5">
    <source>
        <dbReference type="ARBA" id="ARBA00007739"/>
    </source>
</evidence>
<feature type="compositionally biased region" description="Low complexity" evidence="27">
    <location>
        <begin position="834"/>
        <end position="845"/>
    </location>
</feature>
<comment type="caution">
    <text evidence="31">The sequence shown here is derived from an EMBL/GenBank/DDBJ whole genome shotgun (WGS) entry which is preliminary data.</text>
</comment>
<dbReference type="SUPFAM" id="SSF53955">
    <property type="entry name" value="Lysozyme-like"/>
    <property type="match status" value="1"/>
</dbReference>
<keyword evidence="18 28" id="KW-1133">Transmembrane helix</keyword>
<keyword evidence="12" id="KW-0808">Transferase</keyword>
<evidence type="ECO:0000313" key="32">
    <source>
        <dbReference type="Proteomes" id="UP000013097"/>
    </source>
</evidence>
<comment type="similarity">
    <text evidence="4">In the C-terminal section; belongs to the transpeptidase family.</text>
</comment>
<evidence type="ECO:0000256" key="9">
    <source>
        <dbReference type="ARBA" id="ARBA00022645"/>
    </source>
</evidence>
<feature type="compositionally biased region" description="Low complexity" evidence="27">
    <location>
        <begin position="852"/>
        <end position="890"/>
    </location>
</feature>
<feature type="transmembrane region" description="Helical" evidence="28">
    <location>
        <begin position="64"/>
        <end position="88"/>
    </location>
</feature>
<evidence type="ECO:0000256" key="27">
    <source>
        <dbReference type="SAM" id="MobiDB-lite"/>
    </source>
</evidence>
<evidence type="ECO:0000259" key="30">
    <source>
        <dbReference type="Pfam" id="PF00912"/>
    </source>
</evidence>
<sequence>MAKDNISNNRRDGQNTGPRKTNISRGKPNGINGDNKNKTNSKRRKSKKSKDKSQNKKGKKILKYSLISILLLLLSASVVGLGYIFAIIKTVPEIDLEKIKHGNQPSSFYSKDEKYIDTLNVADKTKTTLQSNEIPQNLKNAIVSIEDERFYEHSGIDVKRLGGAVLYDVKYYLTGKGGLQGASTLTQQLIKNTMLTNEQKIERKVKEIYLAMQLENHMTKDEILTAYLNNFPVGGISYGAQAGAKYYFNKNAKDLNLIECAYLAGVTQATNTYNAYISENVQNPKRYIDRTKTVLMKMREHDYINEETYQKALKDLDNGKLKFERAHIDYRLKYEWALDPALDQVKKDLKSKYKYTDEEVNNIISTAGLKIFTTIDTQLQDNVQKILDNYSNFNMYGSDTKNKDGVPNLQAAATVIDYRTGEVRAIVGGRGNQGAKSTNRAYNALRSVGSSIKPLTSYGPAIDQKVLTAASVIDDSQNENIKKIYGGELKNSPNSYKGLLSLRESLKYSSNIGSVLTANSVGAKTGINYGEKVGLKFNDKSKGLSAVGLGQFNNGSNDIDGGNTFVMASAYGIFGNGGVYIEPKLYSKVLDRDGNVILEAKKEKTNVLSPQAAYILYDMLKGPITYNASYAKFGSMPVAGKTGTTDSNKDYWFAGLTPHYSAAVWVGYDNQRQINGGGSGQTAASLWGKIMNIANAGLSTTDINMPSGIVKTSVCMDSGKLPTSLCKRDPRRNRIRTEMFISGTQPTGYCETHVEAEVNSKNNLLANENTPPNLRVMKVFIKKDYPNANTADSKYVLPTSYDNSKYEEPKEEDTNEKLEDENNEVTPPSENITEGDSGTSEGGTDNKPSGDTTPPTNNTPPVNNGTPPTNNTPPANNAAPPTNAQSNNSNRAKPNKFDIAA</sequence>
<feature type="region of interest" description="Disordered" evidence="27">
    <location>
        <begin position="1"/>
        <end position="56"/>
    </location>
</feature>
<keyword evidence="32" id="KW-1185">Reference proteome</keyword>
<dbReference type="EC" id="2.4.99.28" evidence="24"/>
<dbReference type="eggNOG" id="COG0744">
    <property type="taxonomic scope" value="Bacteria"/>
</dbReference>
<evidence type="ECO:0000256" key="4">
    <source>
        <dbReference type="ARBA" id="ARBA00007090"/>
    </source>
</evidence>
<dbReference type="RefSeq" id="WP_002597899.1">
    <property type="nucleotide sequence ID" value="NZ_KB850956.1"/>
</dbReference>
<dbReference type="PANTHER" id="PTHR32282">
    <property type="entry name" value="BINDING PROTEIN TRANSPEPTIDASE, PUTATIVE-RELATED"/>
    <property type="match status" value="1"/>
</dbReference>
<comment type="function">
    <text evidence="1">Cell wall formation. Synthesis of cross-linked peptidoglycan from the lipid intermediates. The enzyme has a penicillin-insensitive transglycosylase N-terminal domain (formation of linear glycan strands) and a penicillin-sensitive transpeptidase C-terminal domain (cross-linking of the peptide subunits).</text>
</comment>
<dbReference type="InterPro" id="IPR050396">
    <property type="entry name" value="Glycosyltr_51/Transpeptidase"/>
</dbReference>
<dbReference type="EC" id="3.4.16.4" evidence="6"/>
<keyword evidence="22" id="KW-0961">Cell wall biogenesis/degradation</keyword>
<dbReference type="GO" id="GO:0009252">
    <property type="term" value="P:peptidoglycan biosynthetic process"/>
    <property type="evidence" value="ECO:0007669"/>
    <property type="project" value="UniProtKB-UniPathway"/>
</dbReference>
<feature type="domain" description="Penicillin-binding protein transpeptidase" evidence="29">
    <location>
        <begin position="412"/>
        <end position="691"/>
    </location>
</feature>
<dbReference type="GO" id="GO:0071555">
    <property type="term" value="P:cell wall organization"/>
    <property type="evidence" value="ECO:0007669"/>
    <property type="project" value="UniProtKB-KW"/>
</dbReference>
<evidence type="ECO:0000256" key="17">
    <source>
        <dbReference type="ARBA" id="ARBA00022984"/>
    </source>
</evidence>